<sequence>MKILLMLLSVIITASPIFSQWVPVNESSKYYYSYILKSNDGALYVGEGDNVYKSTDEGNTWTNLTNNFIINAANSNWYIEFAGDNIFVGTSVEGVYMSPDKGATWQYDNEGLENVKQVDLLYSDGIKIFSSMGWPTYGFYQKTAAAGQWVRVDSSDIGTTYGTQVTGLTKMDNLYYACTRSDGVYESSDGENWTKKTNSGYPAEVASFSFTSNRIVSIGSTLFIATNDGIFKSVDQAESWTRTDKGFAQWDGLGTVPIMKLYAHKNSLYATMGKDDSAYVSTDLGDTWTDISDGLGHYIISLTVHNNYLYGAQWDRDSSLVRRETTVGLIHENKEKMPAVFQLSQNYPNPFNPSTTIQYTVPASLKRNVLLVNISVFNMLGEKVATLVNEDKMPGNYEVNFDASNLASGLYFYKLTAGQNTITKKMILSK</sequence>
<dbReference type="Gene3D" id="2.60.40.4070">
    <property type="match status" value="1"/>
</dbReference>
<gene>
    <name evidence="3" type="ORF">ENK44_07300</name>
</gene>
<feature type="chain" id="PRO_5031379559" evidence="1">
    <location>
        <begin position="20"/>
        <end position="430"/>
    </location>
</feature>
<dbReference type="AlphaFoldDB" id="A0A7V4WVG2"/>
<accession>A0A7V4WVG2</accession>
<name>A0A7V4WVG2_CALAY</name>
<protein>
    <submittedName>
        <fullName evidence="3">T9SS type A sorting domain-containing protein</fullName>
    </submittedName>
</protein>
<dbReference type="InterPro" id="IPR026444">
    <property type="entry name" value="Secre_tail"/>
</dbReference>
<evidence type="ECO:0000256" key="1">
    <source>
        <dbReference type="SAM" id="SignalP"/>
    </source>
</evidence>
<feature type="domain" description="Secretion system C-terminal sorting" evidence="2">
    <location>
        <begin position="347"/>
        <end position="427"/>
    </location>
</feature>
<evidence type="ECO:0000313" key="3">
    <source>
        <dbReference type="EMBL" id="HGY55487.1"/>
    </source>
</evidence>
<dbReference type="Gene3D" id="2.130.10.10">
    <property type="entry name" value="YVTN repeat-like/Quinoprotein amine dehydrogenase"/>
    <property type="match status" value="2"/>
</dbReference>
<reference evidence="3" key="1">
    <citation type="journal article" date="2020" name="mSystems">
        <title>Genome- and Community-Level Interaction Insights into Carbon Utilization and Element Cycling Functions of Hydrothermarchaeota in Hydrothermal Sediment.</title>
        <authorList>
            <person name="Zhou Z."/>
            <person name="Liu Y."/>
            <person name="Xu W."/>
            <person name="Pan J."/>
            <person name="Luo Z.H."/>
            <person name="Li M."/>
        </authorList>
    </citation>
    <scope>NUCLEOTIDE SEQUENCE [LARGE SCALE GENOMIC DNA]</scope>
    <source>
        <strain evidence="3">HyVt-577</strain>
    </source>
</reference>
<dbReference type="SUPFAM" id="SSF110296">
    <property type="entry name" value="Oligoxyloglucan reducing end-specific cellobiohydrolase"/>
    <property type="match status" value="2"/>
</dbReference>
<organism evidence="3">
    <name type="scientific">Caldithrix abyssi</name>
    <dbReference type="NCBI Taxonomy" id="187145"/>
    <lineage>
        <taxon>Bacteria</taxon>
        <taxon>Pseudomonadati</taxon>
        <taxon>Calditrichota</taxon>
        <taxon>Calditrichia</taxon>
        <taxon>Calditrichales</taxon>
        <taxon>Calditrichaceae</taxon>
        <taxon>Caldithrix</taxon>
    </lineage>
</organism>
<comment type="caution">
    <text evidence="3">The sequence shown here is derived from an EMBL/GenBank/DDBJ whole genome shotgun (WGS) entry which is preliminary data.</text>
</comment>
<dbReference type="InterPro" id="IPR015943">
    <property type="entry name" value="WD40/YVTN_repeat-like_dom_sf"/>
</dbReference>
<keyword evidence="1" id="KW-0732">Signal</keyword>
<dbReference type="Proteomes" id="UP000885779">
    <property type="component" value="Unassembled WGS sequence"/>
</dbReference>
<dbReference type="EMBL" id="DRQG01000067">
    <property type="protein sequence ID" value="HGY55487.1"/>
    <property type="molecule type" value="Genomic_DNA"/>
</dbReference>
<dbReference type="NCBIfam" id="TIGR04183">
    <property type="entry name" value="Por_Secre_tail"/>
    <property type="match status" value="1"/>
</dbReference>
<dbReference type="Pfam" id="PF18962">
    <property type="entry name" value="Por_Secre_tail"/>
    <property type="match status" value="1"/>
</dbReference>
<proteinExistence type="predicted"/>
<evidence type="ECO:0000259" key="2">
    <source>
        <dbReference type="Pfam" id="PF18962"/>
    </source>
</evidence>
<feature type="signal peptide" evidence="1">
    <location>
        <begin position="1"/>
        <end position="19"/>
    </location>
</feature>